<dbReference type="EMBL" id="JAGSYN010000184">
    <property type="protein sequence ID" value="KAG7662144.1"/>
    <property type="molecule type" value="Genomic_DNA"/>
</dbReference>
<evidence type="ECO:0000256" key="10">
    <source>
        <dbReference type="SAM" id="MobiDB-lite"/>
    </source>
</evidence>
<protein>
    <recommendedName>
        <fullName evidence="4">Golgi apparatus membrane protein TVP38</fullName>
    </recommendedName>
    <alternativeName>
        <fullName evidence="5">Golgi apparatus membrane protein tvp38</fullName>
    </alternativeName>
</protein>
<organism evidence="13 14">
    <name type="scientific">[Candida] subhashii</name>
    <dbReference type="NCBI Taxonomy" id="561895"/>
    <lineage>
        <taxon>Eukaryota</taxon>
        <taxon>Fungi</taxon>
        <taxon>Dikarya</taxon>
        <taxon>Ascomycota</taxon>
        <taxon>Saccharomycotina</taxon>
        <taxon>Pichiomycetes</taxon>
        <taxon>Debaryomycetaceae</taxon>
        <taxon>Spathaspora</taxon>
    </lineage>
</organism>
<comment type="function">
    <text evidence="1">Golgi membrane protein involved in vesicular trafficking and spindle migration.</text>
</comment>
<dbReference type="AlphaFoldDB" id="A0A8J5Q6C7"/>
<evidence type="ECO:0000256" key="6">
    <source>
        <dbReference type="ARBA" id="ARBA00022692"/>
    </source>
</evidence>
<dbReference type="Pfam" id="PF09335">
    <property type="entry name" value="VTT_dom"/>
    <property type="match status" value="1"/>
</dbReference>
<comment type="similarity">
    <text evidence="3">Belongs to the TVP38/TMEM64 family.</text>
</comment>
<evidence type="ECO:0000256" key="4">
    <source>
        <dbReference type="ARBA" id="ARBA00013533"/>
    </source>
</evidence>
<evidence type="ECO:0000256" key="7">
    <source>
        <dbReference type="ARBA" id="ARBA00022989"/>
    </source>
</evidence>
<sequence length="351" mass="39012">MPRLNSDSRFIPISGISTTTATNSISSLFKQKVSQLNNLIYHAKSWYSQQSTTKQILILILLCILSAAGILVLIFHVYIIKFLIYISDEIHESKYGPVLLFTLVFIVGFPPLIGFTGLSMLTGMVYGFPQGWPLLATASVSGCCASFLVFKYLLQAQAKGLVESNETFRAFAEILTESNSLVLLILIRLCPLPYSLSNGALAAIPNLSLWNYFWATFLTSPKLLIHLFVGNKLKQLGDEHRSTSTKMVDLISILITAGAASMAAYLIYFKMQKKLATFRNREYDDVLIFGNFEDDLEMNSTEVELNSADFDTDNFILDDDEFEGDDHSTNGKFKPSAARESTFDINGSSSS</sequence>
<gene>
    <name evidence="13" type="ORF">J8A68_004406</name>
</gene>
<keyword evidence="9 11" id="KW-0472">Membrane</keyword>
<feature type="transmembrane region" description="Helical" evidence="11">
    <location>
        <begin position="132"/>
        <end position="150"/>
    </location>
</feature>
<dbReference type="PANTHER" id="PTHR47549:SF1">
    <property type="entry name" value="GOLGI APPARATUS MEMBRANE PROTEIN TVP38"/>
    <property type="match status" value="1"/>
</dbReference>
<evidence type="ECO:0000256" key="1">
    <source>
        <dbReference type="ARBA" id="ARBA00002978"/>
    </source>
</evidence>
<dbReference type="GO" id="GO:0000139">
    <property type="term" value="C:Golgi membrane"/>
    <property type="evidence" value="ECO:0007669"/>
    <property type="project" value="UniProtKB-SubCell"/>
</dbReference>
<feature type="transmembrane region" description="Helical" evidence="11">
    <location>
        <begin position="250"/>
        <end position="269"/>
    </location>
</feature>
<keyword evidence="6 11" id="KW-0812">Transmembrane</keyword>
<dbReference type="Proteomes" id="UP000694255">
    <property type="component" value="Unassembled WGS sequence"/>
</dbReference>
<dbReference type="GO" id="GO:0000022">
    <property type="term" value="P:mitotic spindle elongation"/>
    <property type="evidence" value="ECO:0007669"/>
    <property type="project" value="TreeGrafter"/>
</dbReference>
<evidence type="ECO:0000256" key="9">
    <source>
        <dbReference type="ARBA" id="ARBA00023136"/>
    </source>
</evidence>
<evidence type="ECO:0000256" key="11">
    <source>
        <dbReference type="SAM" id="Phobius"/>
    </source>
</evidence>
<dbReference type="PANTHER" id="PTHR47549">
    <property type="entry name" value="GOLGI APPARATUS MEMBRANE PROTEIN TVP38-RELATED"/>
    <property type="match status" value="1"/>
</dbReference>
<keyword evidence="8" id="KW-0333">Golgi apparatus</keyword>
<reference evidence="13 14" key="1">
    <citation type="journal article" date="2021" name="DNA Res.">
        <title>Genome analysis of Candida subhashii reveals its hybrid nature and dual mitochondrial genome conformations.</title>
        <authorList>
            <person name="Mixao V."/>
            <person name="Hegedusova E."/>
            <person name="Saus E."/>
            <person name="Pryszcz L.P."/>
            <person name="Cillingova A."/>
            <person name="Nosek J."/>
            <person name="Gabaldon T."/>
        </authorList>
    </citation>
    <scope>NUCLEOTIDE SEQUENCE [LARGE SCALE GENOMIC DNA]</scope>
    <source>
        <strain evidence="13 14">CBS 10753</strain>
    </source>
</reference>
<evidence type="ECO:0000256" key="2">
    <source>
        <dbReference type="ARBA" id="ARBA00004653"/>
    </source>
</evidence>
<proteinExistence type="inferred from homology"/>
<dbReference type="InterPro" id="IPR032816">
    <property type="entry name" value="VTT_dom"/>
</dbReference>
<evidence type="ECO:0000313" key="14">
    <source>
        <dbReference type="Proteomes" id="UP000694255"/>
    </source>
</evidence>
<keyword evidence="7 11" id="KW-1133">Transmembrane helix</keyword>
<feature type="transmembrane region" description="Helical" evidence="11">
    <location>
        <begin position="98"/>
        <end position="126"/>
    </location>
</feature>
<dbReference type="InterPro" id="IPR051076">
    <property type="entry name" value="Golgi_membrane_TVP38/TMEM64"/>
</dbReference>
<evidence type="ECO:0000256" key="8">
    <source>
        <dbReference type="ARBA" id="ARBA00023034"/>
    </source>
</evidence>
<dbReference type="RefSeq" id="XP_049262377.1">
    <property type="nucleotide sequence ID" value="XM_049408362.1"/>
</dbReference>
<keyword evidence="14" id="KW-1185">Reference proteome</keyword>
<evidence type="ECO:0000259" key="12">
    <source>
        <dbReference type="Pfam" id="PF09335"/>
    </source>
</evidence>
<feature type="transmembrane region" description="Helical" evidence="11">
    <location>
        <begin position="56"/>
        <end position="86"/>
    </location>
</feature>
<feature type="domain" description="VTT" evidence="12">
    <location>
        <begin position="116"/>
        <end position="231"/>
    </location>
</feature>
<feature type="region of interest" description="Disordered" evidence="10">
    <location>
        <begin position="320"/>
        <end position="351"/>
    </location>
</feature>
<accession>A0A8J5Q6C7</accession>
<feature type="transmembrane region" description="Helical" evidence="11">
    <location>
        <begin position="209"/>
        <end position="229"/>
    </location>
</feature>
<comment type="subcellular location">
    <subcellularLocation>
        <location evidence="2">Golgi apparatus membrane</location>
        <topology evidence="2">Multi-pass membrane protein</topology>
    </subcellularLocation>
</comment>
<comment type="caution">
    <text evidence="13">The sequence shown here is derived from an EMBL/GenBank/DDBJ whole genome shotgun (WGS) entry which is preliminary data.</text>
</comment>
<dbReference type="GeneID" id="73471206"/>
<name>A0A8J5Q6C7_9ASCO</name>
<evidence type="ECO:0000256" key="3">
    <source>
        <dbReference type="ARBA" id="ARBA00008640"/>
    </source>
</evidence>
<dbReference type="GO" id="GO:0016192">
    <property type="term" value="P:vesicle-mediated transport"/>
    <property type="evidence" value="ECO:0007669"/>
    <property type="project" value="TreeGrafter"/>
</dbReference>
<evidence type="ECO:0000256" key="5">
    <source>
        <dbReference type="ARBA" id="ARBA00020673"/>
    </source>
</evidence>
<evidence type="ECO:0000313" key="13">
    <source>
        <dbReference type="EMBL" id="KAG7662144.1"/>
    </source>
</evidence>
<dbReference type="OrthoDB" id="166803at2759"/>